<feature type="domain" description="Uso1/p115-like vesicle tethering protein C-terminal" evidence="3">
    <location>
        <begin position="6"/>
        <end position="93"/>
    </location>
</feature>
<feature type="region of interest" description="Disordered" evidence="2">
    <location>
        <begin position="76"/>
        <end position="98"/>
    </location>
</feature>
<accession>A0A0J7NKV9</accession>
<evidence type="ECO:0000259" key="3">
    <source>
        <dbReference type="Pfam" id="PF04871"/>
    </source>
</evidence>
<dbReference type="Proteomes" id="UP000036403">
    <property type="component" value="Unassembled WGS sequence"/>
</dbReference>
<name>A0A0J7NKV9_LASNI</name>
<dbReference type="PaxDb" id="67767-A0A0J7NKV9"/>
<keyword evidence="5" id="KW-1185">Reference proteome</keyword>
<proteinExistence type="predicted"/>
<dbReference type="AlphaFoldDB" id="A0A0J7NKV9"/>
<protein>
    <submittedName>
        <fullName evidence="4">General vesicular transport factor p115</fullName>
    </submittedName>
</protein>
<evidence type="ECO:0000313" key="4">
    <source>
        <dbReference type="EMBL" id="KMQ93065.1"/>
    </source>
</evidence>
<evidence type="ECO:0000313" key="5">
    <source>
        <dbReference type="Proteomes" id="UP000036403"/>
    </source>
</evidence>
<dbReference type="Pfam" id="PF04871">
    <property type="entry name" value="Uso1_p115_C"/>
    <property type="match status" value="1"/>
</dbReference>
<dbReference type="EMBL" id="LBMM01003841">
    <property type="protein sequence ID" value="KMQ93065.1"/>
    <property type="molecule type" value="Genomic_DNA"/>
</dbReference>
<dbReference type="InterPro" id="IPR006955">
    <property type="entry name" value="Uso1_p115_C"/>
</dbReference>
<dbReference type="GO" id="GO:0016192">
    <property type="term" value="P:vesicle-mediated transport"/>
    <property type="evidence" value="ECO:0007669"/>
    <property type="project" value="InterPro"/>
</dbReference>
<gene>
    <name evidence="4" type="ORF">RF55_6874</name>
</gene>
<reference evidence="4 5" key="1">
    <citation type="submission" date="2015-04" db="EMBL/GenBank/DDBJ databases">
        <title>Lasius niger genome sequencing.</title>
        <authorList>
            <person name="Konorov E.A."/>
            <person name="Nikitin M.A."/>
            <person name="Kirill M.V."/>
            <person name="Chang P."/>
        </authorList>
    </citation>
    <scope>NUCLEOTIDE SEQUENCE [LARGE SCALE GENOMIC DNA]</scope>
    <source>
        <tissue evidence="4">Whole</tissue>
    </source>
</reference>
<evidence type="ECO:0000256" key="1">
    <source>
        <dbReference type="SAM" id="Coils"/>
    </source>
</evidence>
<feature type="coiled-coil region" evidence="1">
    <location>
        <begin position="2"/>
        <end position="64"/>
    </location>
</feature>
<feature type="compositionally biased region" description="Acidic residues" evidence="2">
    <location>
        <begin position="82"/>
        <end position="98"/>
    </location>
</feature>
<evidence type="ECO:0000256" key="2">
    <source>
        <dbReference type="SAM" id="MobiDB-lite"/>
    </source>
</evidence>
<dbReference type="GO" id="GO:0006886">
    <property type="term" value="P:intracellular protein transport"/>
    <property type="evidence" value="ECO:0007669"/>
    <property type="project" value="InterPro"/>
</dbReference>
<comment type="caution">
    <text evidence="4">The sequence shown here is derived from an EMBL/GenBank/DDBJ whole genome shotgun (WGS) entry which is preliminary data.</text>
</comment>
<organism evidence="4 5">
    <name type="scientific">Lasius niger</name>
    <name type="common">Black garden ant</name>
    <dbReference type="NCBI Taxonomy" id="67767"/>
    <lineage>
        <taxon>Eukaryota</taxon>
        <taxon>Metazoa</taxon>
        <taxon>Ecdysozoa</taxon>
        <taxon>Arthropoda</taxon>
        <taxon>Hexapoda</taxon>
        <taxon>Insecta</taxon>
        <taxon>Pterygota</taxon>
        <taxon>Neoptera</taxon>
        <taxon>Endopterygota</taxon>
        <taxon>Hymenoptera</taxon>
        <taxon>Apocrita</taxon>
        <taxon>Aculeata</taxon>
        <taxon>Formicoidea</taxon>
        <taxon>Formicidae</taxon>
        <taxon>Formicinae</taxon>
        <taxon>Lasius</taxon>
        <taxon>Lasius</taxon>
    </lineage>
</organism>
<sequence>MVADLENRLAEYVHMAQEHKEKNNEKKESELEYQLKISKMVDELEKLKKDQEDLLELLTDQDNKIMLYKERLIELGDKVESDESSGELDTDDQPESSN</sequence>
<keyword evidence="1" id="KW-0175">Coiled coil</keyword>